<dbReference type="Proteomes" id="UP001188597">
    <property type="component" value="Unassembled WGS sequence"/>
</dbReference>
<dbReference type="EMBL" id="JAVXUP010001598">
    <property type="protein sequence ID" value="KAK3009895.1"/>
    <property type="molecule type" value="Genomic_DNA"/>
</dbReference>
<comment type="similarity">
    <text evidence="1">Belongs to the universal ribosomal protein uS2 family.</text>
</comment>
<dbReference type="InterPro" id="IPR001865">
    <property type="entry name" value="Ribosomal_uS2"/>
</dbReference>
<protein>
    <recommendedName>
        <fullName evidence="4">Ribosomal protein S2</fullName>
    </recommendedName>
</protein>
<accession>A0AA88VJC8</accession>
<comment type="caution">
    <text evidence="2">The sequence shown here is derived from an EMBL/GenBank/DDBJ whole genome shotgun (WGS) entry which is preliminary data.</text>
</comment>
<dbReference type="Gene3D" id="3.40.50.10490">
    <property type="entry name" value="Glucose-6-phosphate isomerase like protein, domain 1"/>
    <property type="match status" value="1"/>
</dbReference>
<sequence length="84" mass="9426">MEAGVHFGYGTRKWNPKMAPYIAAKRKGVKGVPAKEVLTKNAQSPKPFDAHTLKSKLSSYDLKLLRERCEISLSVKLRLPDEAE</sequence>
<organism evidence="2 3">
    <name type="scientific">Escallonia herrerae</name>
    <dbReference type="NCBI Taxonomy" id="1293975"/>
    <lineage>
        <taxon>Eukaryota</taxon>
        <taxon>Viridiplantae</taxon>
        <taxon>Streptophyta</taxon>
        <taxon>Embryophyta</taxon>
        <taxon>Tracheophyta</taxon>
        <taxon>Spermatophyta</taxon>
        <taxon>Magnoliopsida</taxon>
        <taxon>eudicotyledons</taxon>
        <taxon>Gunneridae</taxon>
        <taxon>Pentapetalae</taxon>
        <taxon>asterids</taxon>
        <taxon>campanulids</taxon>
        <taxon>Escalloniales</taxon>
        <taxon>Escalloniaceae</taxon>
        <taxon>Escallonia</taxon>
    </lineage>
</organism>
<evidence type="ECO:0000256" key="1">
    <source>
        <dbReference type="ARBA" id="ARBA00006242"/>
    </source>
</evidence>
<name>A0AA88VJC8_9ASTE</name>
<dbReference type="GO" id="GO:0003735">
    <property type="term" value="F:structural constituent of ribosome"/>
    <property type="evidence" value="ECO:0007669"/>
    <property type="project" value="InterPro"/>
</dbReference>
<keyword evidence="3" id="KW-1185">Reference proteome</keyword>
<dbReference type="AlphaFoldDB" id="A0AA88VJC8"/>
<reference evidence="2" key="1">
    <citation type="submission" date="2022-12" db="EMBL/GenBank/DDBJ databases">
        <title>Draft genome assemblies for two species of Escallonia (Escalloniales).</title>
        <authorList>
            <person name="Chanderbali A."/>
            <person name="Dervinis C."/>
            <person name="Anghel I."/>
            <person name="Soltis D."/>
            <person name="Soltis P."/>
            <person name="Zapata F."/>
        </authorList>
    </citation>
    <scope>NUCLEOTIDE SEQUENCE</scope>
    <source>
        <strain evidence="2">UCBG64.0493</strain>
        <tissue evidence="2">Leaf</tissue>
    </source>
</reference>
<gene>
    <name evidence="2" type="ORF">RJ639_012984</name>
</gene>
<evidence type="ECO:0000313" key="2">
    <source>
        <dbReference type="EMBL" id="KAK3009895.1"/>
    </source>
</evidence>
<dbReference type="Pfam" id="PF00318">
    <property type="entry name" value="Ribosomal_S2"/>
    <property type="match status" value="1"/>
</dbReference>
<evidence type="ECO:0008006" key="4">
    <source>
        <dbReference type="Google" id="ProtNLM"/>
    </source>
</evidence>
<dbReference type="SUPFAM" id="SSF52313">
    <property type="entry name" value="Ribosomal protein S2"/>
    <property type="match status" value="1"/>
</dbReference>
<dbReference type="InterPro" id="IPR023591">
    <property type="entry name" value="Ribosomal_uS2_flav_dom_sf"/>
</dbReference>
<dbReference type="GO" id="GO:0005840">
    <property type="term" value="C:ribosome"/>
    <property type="evidence" value="ECO:0007669"/>
    <property type="project" value="InterPro"/>
</dbReference>
<evidence type="ECO:0000313" key="3">
    <source>
        <dbReference type="Proteomes" id="UP001188597"/>
    </source>
</evidence>
<dbReference type="GO" id="GO:0006412">
    <property type="term" value="P:translation"/>
    <property type="evidence" value="ECO:0007669"/>
    <property type="project" value="InterPro"/>
</dbReference>
<proteinExistence type="inferred from homology"/>